<dbReference type="SMART" id="SM00220">
    <property type="entry name" value="S_TKc"/>
    <property type="match status" value="1"/>
</dbReference>
<accession>A0AAD7UCV3</accession>
<reference evidence="2" key="1">
    <citation type="submission" date="2023-01" db="EMBL/GenBank/DDBJ databases">
        <title>Metagenome sequencing of chrysophaentin producing Chrysophaeum taylorii.</title>
        <authorList>
            <person name="Davison J."/>
            <person name="Bewley C."/>
        </authorList>
    </citation>
    <scope>NUCLEOTIDE SEQUENCE</scope>
    <source>
        <strain evidence="2">NIES-1699</strain>
    </source>
</reference>
<dbReference type="EMBL" id="JAQMWT010000418">
    <property type="protein sequence ID" value="KAJ8601597.1"/>
    <property type="molecule type" value="Genomic_DNA"/>
</dbReference>
<dbReference type="InterPro" id="IPR004155">
    <property type="entry name" value="PBS_lyase_HEAT"/>
</dbReference>
<feature type="domain" description="Protein kinase" evidence="1">
    <location>
        <begin position="545"/>
        <end position="914"/>
    </location>
</feature>
<organism evidence="2 3">
    <name type="scientific">Chrysophaeum taylorii</name>
    <dbReference type="NCBI Taxonomy" id="2483200"/>
    <lineage>
        <taxon>Eukaryota</taxon>
        <taxon>Sar</taxon>
        <taxon>Stramenopiles</taxon>
        <taxon>Ochrophyta</taxon>
        <taxon>Pelagophyceae</taxon>
        <taxon>Pelagomonadales</taxon>
        <taxon>Pelagomonadaceae</taxon>
        <taxon>Chrysophaeum</taxon>
    </lineage>
</organism>
<keyword evidence="3" id="KW-1185">Reference proteome</keyword>
<evidence type="ECO:0000259" key="1">
    <source>
        <dbReference type="PROSITE" id="PS50011"/>
    </source>
</evidence>
<dbReference type="GO" id="GO:0004672">
    <property type="term" value="F:protein kinase activity"/>
    <property type="evidence" value="ECO:0007669"/>
    <property type="project" value="InterPro"/>
</dbReference>
<dbReference type="Pfam" id="PF00069">
    <property type="entry name" value="Pkinase"/>
    <property type="match status" value="1"/>
</dbReference>
<evidence type="ECO:0000313" key="2">
    <source>
        <dbReference type="EMBL" id="KAJ8601597.1"/>
    </source>
</evidence>
<proteinExistence type="predicted"/>
<dbReference type="GO" id="GO:0005524">
    <property type="term" value="F:ATP binding"/>
    <property type="evidence" value="ECO:0007669"/>
    <property type="project" value="InterPro"/>
</dbReference>
<dbReference type="SMART" id="SM00567">
    <property type="entry name" value="EZ_HEAT"/>
    <property type="match status" value="8"/>
</dbReference>
<sequence>MTWQKDPPQCHDWNWRKRKAAVETLSPKAADDRGAAIVRWLFEDSHYEVRKAAVEALGKSEEAVARHSAAIANKLEDSHWDVRKAAVVALGKSEEVVARHGATIANVLEDSHWGTRKAAVDALGRSPEAVAQHGSAITQRLLEDPDERVHKAAAEALGRSRVAVAAHGASIARRLDHSDWGVRKAAAETLGKSPETVAQHGAPIARRLADPDARVRSAAAEALGESTDAVAQHGAAIVRSLEDSEYCVRKAAVEALGKSREALAQHGAAISQRLEHSTKDARDAAVELLASSPEAVAQHGAAIAERLEHSDNNVRKSALDVLSTSREAVAKHGAAISRRITEDSDERVREAAVKALGEFLKAVVQCGAAISLLNDSDERVRSAAAEALGECSAAVAGEPLGDFFEVVARRCATLVKSLDDADSDVCKAAVQALRIFTPEHLAQFAPQVVQHVSRAKRDVAILACDALPFVNPEVLAKRLHQDKSAFRALGQLEEIADLLKRTVAADPTLGDLVEANDGKTYVDLAVLPCRNAMKEALYVLGCFDVDRGPPLHVSPTAVVFAATEHKPSSTTEDEVEREETLVETSNQRRLPRRAALKAMREMGQVLAELDGRKGIDSRYVVRVIGVYVDNNKQVDENENDEKNFEKLSDLASKIGVEVVAKADGLSIRIKAELERRSQSEKQFQRAEGYRYLLALELADCTLAETLSRGHVVADFPLTRHIASDLALALDHLHKMGRIHADFKPLNAVRIGSNWLLIDMDASRALGEPLGTKLPSTGYCPPEMAKVLLNAAARETGKVDATRLREYAANVAHDLWSFGCVLFLLVFGKPLLLVDFNDDVAIDLLEQLACVPDATALECMLEKQLHPGPSATDDLKAACVLLRELLEPDGAKRLKNFTKKGKSPMRVLLDDEPFFTGKDLDDATKEAFDDVNCKLGRIEARLEVVNERTTTVAGVQRAAITTMALHARNLRACIQAVASDTVPLAFVILFHSPVKELELNPNDESAASTLFAAYRDVEKMVTEPSAFFEATCKSKKKLFLSLVCEMCWMPQPDAYDATQHAESCRKVMPIAKATLGMIATLNVAASIAQCFYPGVRSISKSRLEAAKKAIGQFDAERSVVEFDAIQSKLEESDRDCERGALLQTKYCLRELMDLIEKLDPKHVWANLEHVLLLPDGESAWVCARCAAVLKNEKNKSYDELRRLCKPYAPVHVSLANHAPP</sequence>
<dbReference type="SUPFAM" id="SSF48371">
    <property type="entry name" value="ARM repeat"/>
    <property type="match status" value="1"/>
</dbReference>
<dbReference type="InterPro" id="IPR000719">
    <property type="entry name" value="Prot_kinase_dom"/>
</dbReference>
<name>A0AAD7UCV3_9STRA</name>
<dbReference type="GO" id="GO:0016491">
    <property type="term" value="F:oxidoreductase activity"/>
    <property type="evidence" value="ECO:0007669"/>
    <property type="project" value="TreeGrafter"/>
</dbReference>
<dbReference type="PANTHER" id="PTHR12697:SF5">
    <property type="entry name" value="DEOXYHYPUSINE HYDROXYLASE"/>
    <property type="match status" value="1"/>
</dbReference>
<gene>
    <name evidence="2" type="ORF">CTAYLR_008457</name>
</gene>
<dbReference type="PANTHER" id="PTHR12697">
    <property type="entry name" value="PBS LYASE HEAT-LIKE PROTEIN"/>
    <property type="match status" value="1"/>
</dbReference>
<dbReference type="Proteomes" id="UP001230188">
    <property type="component" value="Unassembled WGS sequence"/>
</dbReference>
<comment type="caution">
    <text evidence="2">The sequence shown here is derived from an EMBL/GenBank/DDBJ whole genome shotgun (WGS) entry which is preliminary data.</text>
</comment>
<dbReference type="AlphaFoldDB" id="A0AAD7UCV3"/>
<dbReference type="InterPro" id="IPR011009">
    <property type="entry name" value="Kinase-like_dom_sf"/>
</dbReference>
<protein>
    <recommendedName>
        <fullName evidence="1">Protein kinase domain-containing protein</fullName>
    </recommendedName>
</protein>
<dbReference type="SUPFAM" id="SSF56112">
    <property type="entry name" value="Protein kinase-like (PK-like)"/>
    <property type="match status" value="1"/>
</dbReference>
<evidence type="ECO:0000313" key="3">
    <source>
        <dbReference type="Proteomes" id="UP001230188"/>
    </source>
</evidence>
<dbReference type="PROSITE" id="PS50011">
    <property type="entry name" value="PROTEIN_KINASE_DOM"/>
    <property type="match status" value="1"/>
</dbReference>
<dbReference type="Gene3D" id="1.25.10.10">
    <property type="entry name" value="Leucine-rich Repeat Variant"/>
    <property type="match status" value="3"/>
</dbReference>
<dbReference type="InterPro" id="IPR016024">
    <property type="entry name" value="ARM-type_fold"/>
</dbReference>
<dbReference type="InterPro" id="IPR011989">
    <property type="entry name" value="ARM-like"/>
</dbReference>
<dbReference type="Gene3D" id="1.10.510.10">
    <property type="entry name" value="Transferase(Phosphotransferase) domain 1"/>
    <property type="match status" value="1"/>
</dbReference>
<dbReference type="Pfam" id="PF13646">
    <property type="entry name" value="HEAT_2"/>
    <property type="match status" value="2"/>
</dbReference>